<dbReference type="Proteomes" id="UP000494330">
    <property type="component" value="Unassembled WGS sequence"/>
</dbReference>
<protein>
    <submittedName>
        <fullName evidence="1">Uncharacterized protein</fullName>
    </submittedName>
</protein>
<proteinExistence type="predicted"/>
<organism evidence="1 2">
    <name type="scientific">Burkholderia paludis</name>
    <dbReference type="NCBI Taxonomy" id="1506587"/>
    <lineage>
        <taxon>Bacteria</taxon>
        <taxon>Pseudomonadati</taxon>
        <taxon>Pseudomonadota</taxon>
        <taxon>Betaproteobacteria</taxon>
        <taxon>Burkholderiales</taxon>
        <taxon>Burkholderiaceae</taxon>
        <taxon>Burkholderia</taxon>
        <taxon>Burkholderia cepacia complex</taxon>
    </lineage>
</organism>
<dbReference type="EMBL" id="CABVQD010000037">
    <property type="protein sequence ID" value="VWC36708.1"/>
    <property type="molecule type" value="Genomic_DNA"/>
</dbReference>
<keyword evidence="2" id="KW-1185">Reference proteome</keyword>
<accession>A0A6J5F8G1</accession>
<dbReference type="AlphaFoldDB" id="A0A6J5F8G1"/>
<gene>
    <name evidence="1" type="ORF">BPA30113_06622</name>
</gene>
<evidence type="ECO:0000313" key="1">
    <source>
        <dbReference type="EMBL" id="VWC36708.1"/>
    </source>
</evidence>
<reference evidence="1 2" key="1">
    <citation type="submission" date="2019-09" db="EMBL/GenBank/DDBJ databases">
        <authorList>
            <person name="Depoorter E."/>
        </authorList>
    </citation>
    <scope>NUCLEOTIDE SEQUENCE [LARGE SCALE GENOMIC DNA]</scope>
    <source>
        <strain evidence="1">LMG 30113</strain>
    </source>
</reference>
<name>A0A6J5F8G1_9BURK</name>
<evidence type="ECO:0000313" key="2">
    <source>
        <dbReference type="Proteomes" id="UP000494330"/>
    </source>
</evidence>
<sequence>MVRKISGPQQLPMPTYKPVLIERAIGSTTVRYAGFSIICASTGCAVFDPVRQVAHFVPRDGLVRFDTATIDQVCHPATHPGAAEPAVPASRN</sequence>
<dbReference type="RefSeq" id="WP_152603463.1">
    <property type="nucleotide sequence ID" value="NZ_CABVQD010000037.1"/>
</dbReference>